<dbReference type="GO" id="GO:0004573">
    <property type="term" value="F:Glc3Man9GlcNAc2 oligosaccharide glucosidase activity"/>
    <property type="evidence" value="ECO:0007669"/>
    <property type="project" value="InterPro"/>
</dbReference>
<feature type="chain" id="PRO_5019267626" evidence="4">
    <location>
        <begin position="19"/>
        <end position="454"/>
    </location>
</feature>
<dbReference type="EMBL" id="QROO01000019">
    <property type="protein sequence ID" value="RHL36173.1"/>
    <property type="molecule type" value="Genomic_DNA"/>
</dbReference>
<evidence type="ECO:0000256" key="2">
    <source>
        <dbReference type="ARBA" id="ARBA00022801"/>
    </source>
</evidence>
<dbReference type="SUPFAM" id="SSF48208">
    <property type="entry name" value="Six-hairpin glycosidases"/>
    <property type="match status" value="1"/>
</dbReference>
<evidence type="ECO:0000256" key="4">
    <source>
        <dbReference type="SAM" id="SignalP"/>
    </source>
</evidence>
<evidence type="ECO:0000256" key="3">
    <source>
        <dbReference type="ARBA" id="ARBA00023295"/>
    </source>
</evidence>
<organism evidence="6 7">
    <name type="scientific">Bacteroides xylanisolvens</name>
    <dbReference type="NCBI Taxonomy" id="371601"/>
    <lineage>
        <taxon>Bacteria</taxon>
        <taxon>Pseudomonadati</taxon>
        <taxon>Bacteroidota</taxon>
        <taxon>Bacteroidia</taxon>
        <taxon>Bacteroidales</taxon>
        <taxon>Bacteroidaceae</taxon>
        <taxon>Bacteroides</taxon>
    </lineage>
</organism>
<dbReference type="InterPro" id="IPR012341">
    <property type="entry name" value="6hp_glycosidase-like_sf"/>
</dbReference>
<dbReference type="GO" id="GO:0009311">
    <property type="term" value="P:oligosaccharide metabolic process"/>
    <property type="evidence" value="ECO:0007669"/>
    <property type="project" value="InterPro"/>
</dbReference>
<keyword evidence="4" id="KW-0732">Signal</keyword>
<comment type="similarity">
    <text evidence="1">Belongs to the glycosyl hydrolase 63 family.</text>
</comment>
<evidence type="ECO:0000256" key="1">
    <source>
        <dbReference type="ARBA" id="ARBA00010833"/>
    </source>
</evidence>
<dbReference type="PANTHER" id="PTHR10412:SF11">
    <property type="entry name" value="MANNOSYL-OLIGOSACCHARIDE GLUCOSIDASE"/>
    <property type="match status" value="1"/>
</dbReference>
<dbReference type="InterPro" id="IPR054491">
    <property type="entry name" value="MGH1-like_GH"/>
</dbReference>
<dbReference type="InterPro" id="IPR004888">
    <property type="entry name" value="Glycoside_hydrolase_63"/>
</dbReference>
<dbReference type="InterPro" id="IPR008928">
    <property type="entry name" value="6-hairpin_glycosidase_sf"/>
</dbReference>
<sequence length="454" mass="52488">MKKIFLISLLLCQKIIVAAQMPERSSENIQKYTEICRQHIYINMKGMYRESGGSLKYPFLAPGSNQYLDQLWDWDSWLSNIALRQILVENGTNDDRKQALKYEQGCVLNALNYGGMDGWIPICISRNTPDRNEILRDINPWKSNMHKPTLAQHAAFIVKNMNGDAEWLREDFYTLQAFVNKYLNFHRHKATGLLYWENDEMIGVDDDPCTFYRPQGSSGSIFLNALMYKELQAICYLADCLHLSDVAVRYRRAMKLLKAAIQEHCWDPRDGFYYSVDLNLLPIEKPASPGFHLHSGQPRNYDCLIQRISGWGGFMAMWAGIATPEQAKEIVERQYRNPQLFNAAAGVYSLSPLEKMYDIRATGNPSSWQGPVWGCINYLVFRGLVQYGYVEEARELAEKTIILFGYDFERFGALHEYYSPDSGEPILNKGFQNWNFLVLNMIAWLENKTIITEF</sequence>
<evidence type="ECO:0000313" key="7">
    <source>
        <dbReference type="Proteomes" id="UP000284495"/>
    </source>
</evidence>
<evidence type="ECO:0000313" key="6">
    <source>
        <dbReference type="EMBL" id="RHL36173.1"/>
    </source>
</evidence>
<evidence type="ECO:0000259" key="5">
    <source>
        <dbReference type="Pfam" id="PF22422"/>
    </source>
</evidence>
<dbReference type="AlphaFoldDB" id="A0A415KIU5"/>
<dbReference type="GO" id="GO:0006487">
    <property type="term" value="P:protein N-linked glycosylation"/>
    <property type="evidence" value="ECO:0007669"/>
    <property type="project" value="TreeGrafter"/>
</dbReference>
<feature type="domain" description="Mannosylglycerate hydrolase MGH1-like glycoside hydrolase" evidence="5">
    <location>
        <begin position="70"/>
        <end position="429"/>
    </location>
</feature>
<accession>A0A415KIU5</accession>
<keyword evidence="3" id="KW-0326">Glycosidase</keyword>
<gene>
    <name evidence="6" type="ORF">DW027_15175</name>
</gene>
<proteinExistence type="inferred from homology"/>
<reference evidence="6 7" key="1">
    <citation type="submission" date="2018-08" db="EMBL/GenBank/DDBJ databases">
        <title>A genome reference for cultivated species of the human gut microbiota.</title>
        <authorList>
            <person name="Zou Y."/>
            <person name="Xue W."/>
            <person name="Luo G."/>
        </authorList>
    </citation>
    <scope>NUCLEOTIDE SEQUENCE [LARGE SCALE GENOMIC DNA]</scope>
    <source>
        <strain evidence="6 7">AF38-2</strain>
    </source>
</reference>
<dbReference type="RefSeq" id="WP_118219168.1">
    <property type="nucleotide sequence ID" value="NZ_JAQEAW010000014.1"/>
</dbReference>
<comment type="caution">
    <text evidence="6">The sequence shown here is derived from an EMBL/GenBank/DDBJ whole genome shotgun (WGS) entry which is preliminary data.</text>
</comment>
<name>A0A415KIU5_9BACE</name>
<protein>
    <submittedName>
        <fullName evidence="6">Glycoside hydrolase family 37</fullName>
    </submittedName>
</protein>
<dbReference type="Proteomes" id="UP000284495">
    <property type="component" value="Unassembled WGS sequence"/>
</dbReference>
<keyword evidence="2 6" id="KW-0378">Hydrolase</keyword>
<dbReference type="Pfam" id="PF22422">
    <property type="entry name" value="MGH1-like_GH"/>
    <property type="match status" value="1"/>
</dbReference>
<dbReference type="Gene3D" id="1.50.10.10">
    <property type="match status" value="1"/>
</dbReference>
<dbReference type="PANTHER" id="PTHR10412">
    <property type="entry name" value="MANNOSYL-OLIGOSACCHARIDE GLUCOSIDASE"/>
    <property type="match status" value="1"/>
</dbReference>
<feature type="signal peptide" evidence="4">
    <location>
        <begin position="1"/>
        <end position="18"/>
    </location>
</feature>